<keyword evidence="4" id="KW-0493">Microtubule</keyword>
<feature type="coiled-coil region" evidence="7">
    <location>
        <begin position="24"/>
        <end position="195"/>
    </location>
</feature>
<dbReference type="Pfam" id="PF04880">
    <property type="entry name" value="NUDE_C"/>
    <property type="match status" value="1"/>
</dbReference>
<feature type="compositionally biased region" description="Low complexity" evidence="8">
    <location>
        <begin position="195"/>
        <end position="212"/>
    </location>
</feature>
<dbReference type="InterPro" id="IPR006964">
    <property type="entry name" value="NUDE_dom"/>
</dbReference>
<dbReference type="STRING" id="58919.A0A316Z851"/>
<sequence>MADDDAAPSFASTAEELLWLRERVKDLSDTLRETEASLVEFEESSKDVEREMDREIRDAERRERELNAKDERNRSIIDEWKAKYQNAIAEHNKYHAEMDREMSVVREQQRRYKESIRDMEVNNDELENAERMIASSLAEMESRYNKALERTVMLEEELVAKARLEDDNQRLRDELQELHEELSIAREQVAAAQSAQAASAAPAAASRTTSRAEPGAGDEMSLADLVHRPRTAASRPASRLGGAASPGTGRSSAAGHYPPISGSARTPAAKAMLGHARRGSRDVTGLTVGDDSPSLRASRMRKDVGAPAPRASVAAARTPLRRPLGSTVQATSGKSLNMMHVLQSRMRALESRISSARDLSRIAPAVDLDRSAIPRPASRLGSSTGPGAYGSPTPTGTPGPPVRGPRPSFDGKASVSGIPVPPSGLSKSTRRPASRLSMASGGIGSSSSPPLPSAQLPRSQTPTFSAGAHGGVRGASPLGFLDSEPDMHSGRASAASVRRRITTVGERGASTRPRGSTTVGLSTAEAKGAPAGGVVSALRAPSSRPLSGTTAAGAAAGPPVSWRPTASGRLRSSSTGSR</sequence>
<feature type="compositionally biased region" description="Low complexity" evidence="8">
    <location>
        <begin position="436"/>
        <end position="459"/>
    </location>
</feature>
<dbReference type="GO" id="GO:0047496">
    <property type="term" value="P:vesicle transport along microtubule"/>
    <property type="evidence" value="ECO:0007669"/>
    <property type="project" value="TreeGrafter"/>
</dbReference>
<dbReference type="GO" id="GO:0051642">
    <property type="term" value="P:centrosome localization"/>
    <property type="evidence" value="ECO:0007669"/>
    <property type="project" value="TreeGrafter"/>
</dbReference>
<evidence type="ECO:0000313" key="10">
    <source>
        <dbReference type="EMBL" id="PWN97779.1"/>
    </source>
</evidence>
<feature type="region of interest" description="Disordered" evidence="8">
    <location>
        <begin position="373"/>
        <end position="578"/>
    </location>
</feature>
<dbReference type="GO" id="GO:0008017">
    <property type="term" value="F:microtubule binding"/>
    <property type="evidence" value="ECO:0007669"/>
    <property type="project" value="InterPro"/>
</dbReference>
<evidence type="ECO:0000256" key="1">
    <source>
        <dbReference type="ARBA" id="ARBA00004245"/>
    </source>
</evidence>
<dbReference type="GO" id="GO:0000132">
    <property type="term" value="P:establishment of mitotic spindle orientation"/>
    <property type="evidence" value="ECO:0007669"/>
    <property type="project" value="TreeGrafter"/>
</dbReference>
<evidence type="ECO:0000256" key="6">
    <source>
        <dbReference type="ARBA" id="ARBA00023212"/>
    </source>
</evidence>
<evidence type="ECO:0000259" key="9">
    <source>
        <dbReference type="Pfam" id="PF04880"/>
    </source>
</evidence>
<evidence type="ECO:0000256" key="3">
    <source>
        <dbReference type="ARBA" id="ARBA00022490"/>
    </source>
</evidence>
<dbReference type="GO" id="GO:0007020">
    <property type="term" value="P:microtubule nucleation"/>
    <property type="evidence" value="ECO:0007669"/>
    <property type="project" value="TreeGrafter"/>
</dbReference>
<keyword evidence="3" id="KW-0963">Cytoplasm</keyword>
<keyword evidence="11" id="KW-1185">Reference proteome</keyword>
<dbReference type="InterPro" id="IPR033494">
    <property type="entry name" value="NUDE"/>
</dbReference>
<dbReference type="PANTHER" id="PTHR10921:SF1">
    <property type="entry name" value="NUCLEAR DISTRIBUTION PROTEIN NUDE HOMOLOG"/>
    <property type="match status" value="1"/>
</dbReference>
<feature type="compositionally biased region" description="Low complexity" evidence="8">
    <location>
        <begin position="548"/>
        <end position="557"/>
    </location>
</feature>
<proteinExistence type="inferred from homology"/>
<dbReference type="Gene3D" id="6.10.250.1080">
    <property type="match status" value="1"/>
</dbReference>
<comment type="similarity">
    <text evidence="2">Belongs to the nudE family.</text>
</comment>
<feature type="compositionally biased region" description="Pro residues" evidence="8">
    <location>
        <begin position="395"/>
        <end position="404"/>
    </location>
</feature>
<reference evidence="10 11" key="1">
    <citation type="journal article" date="2018" name="Mol. Biol. Evol.">
        <title>Broad Genomic Sampling Reveals a Smut Pathogenic Ancestry of the Fungal Clade Ustilaginomycotina.</title>
        <authorList>
            <person name="Kijpornyongpan T."/>
            <person name="Mondo S.J."/>
            <person name="Barry K."/>
            <person name="Sandor L."/>
            <person name="Lee J."/>
            <person name="Lipzen A."/>
            <person name="Pangilinan J."/>
            <person name="LaButti K."/>
            <person name="Hainaut M."/>
            <person name="Henrissat B."/>
            <person name="Grigoriev I.V."/>
            <person name="Spatafora J.W."/>
            <person name="Aime M.C."/>
        </authorList>
    </citation>
    <scope>NUCLEOTIDE SEQUENCE [LARGE SCALE GENOMIC DNA]</scope>
    <source>
        <strain evidence="10 11">MCA 4186</strain>
    </source>
</reference>
<dbReference type="GO" id="GO:0007059">
    <property type="term" value="P:chromosome segregation"/>
    <property type="evidence" value="ECO:0007669"/>
    <property type="project" value="TreeGrafter"/>
</dbReference>
<dbReference type="RefSeq" id="XP_025598058.1">
    <property type="nucleotide sequence ID" value="XM_025742596.1"/>
</dbReference>
<feature type="domain" description="NUDE" evidence="9">
    <location>
        <begin position="136"/>
        <end position="250"/>
    </location>
</feature>
<evidence type="ECO:0000256" key="4">
    <source>
        <dbReference type="ARBA" id="ARBA00022701"/>
    </source>
</evidence>
<evidence type="ECO:0000256" key="5">
    <source>
        <dbReference type="ARBA" id="ARBA00023054"/>
    </source>
</evidence>
<dbReference type="GeneID" id="37270140"/>
<feature type="compositionally biased region" description="Low complexity" evidence="8">
    <location>
        <begin position="567"/>
        <end position="578"/>
    </location>
</feature>
<evidence type="ECO:0000256" key="8">
    <source>
        <dbReference type="SAM" id="MobiDB-lite"/>
    </source>
</evidence>
<feature type="region of interest" description="Disordered" evidence="8">
    <location>
        <begin position="195"/>
        <end position="313"/>
    </location>
</feature>
<keyword evidence="5 7" id="KW-0175">Coiled coil</keyword>
<feature type="compositionally biased region" description="Low complexity" evidence="8">
    <location>
        <begin position="381"/>
        <end position="394"/>
    </location>
</feature>
<protein>
    <recommendedName>
        <fullName evidence="9">NUDE domain-containing protein</fullName>
    </recommendedName>
</protein>
<dbReference type="GO" id="GO:0005874">
    <property type="term" value="C:microtubule"/>
    <property type="evidence" value="ECO:0007669"/>
    <property type="project" value="UniProtKB-KW"/>
</dbReference>
<evidence type="ECO:0000256" key="7">
    <source>
        <dbReference type="SAM" id="Coils"/>
    </source>
</evidence>
<dbReference type="PANTHER" id="PTHR10921">
    <property type="entry name" value="NUCLEAR DISTRIBUTION PROTEIN NUDE HOMOLOG 1"/>
    <property type="match status" value="1"/>
</dbReference>
<organism evidence="10 11">
    <name type="scientific">Tilletiopsis washingtonensis</name>
    <dbReference type="NCBI Taxonomy" id="58919"/>
    <lineage>
        <taxon>Eukaryota</taxon>
        <taxon>Fungi</taxon>
        <taxon>Dikarya</taxon>
        <taxon>Basidiomycota</taxon>
        <taxon>Ustilaginomycotina</taxon>
        <taxon>Exobasidiomycetes</taxon>
        <taxon>Entylomatales</taxon>
        <taxon>Entylomatales incertae sedis</taxon>
        <taxon>Tilletiopsis</taxon>
    </lineage>
</organism>
<evidence type="ECO:0000313" key="11">
    <source>
        <dbReference type="Proteomes" id="UP000245946"/>
    </source>
</evidence>
<dbReference type="GO" id="GO:0005871">
    <property type="term" value="C:kinesin complex"/>
    <property type="evidence" value="ECO:0007669"/>
    <property type="project" value="TreeGrafter"/>
</dbReference>
<dbReference type="Proteomes" id="UP000245946">
    <property type="component" value="Unassembled WGS sequence"/>
</dbReference>
<dbReference type="GO" id="GO:0000776">
    <property type="term" value="C:kinetochore"/>
    <property type="evidence" value="ECO:0007669"/>
    <property type="project" value="TreeGrafter"/>
</dbReference>
<keyword evidence="6" id="KW-0206">Cytoskeleton</keyword>
<name>A0A316Z851_9BASI</name>
<evidence type="ECO:0000256" key="2">
    <source>
        <dbReference type="ARBA" id="ARBA00007429"/>
    </source>
</evidence>
<dbReference type="EMBL" id="KZ819294">
    <property type="protein sequence ID" value="PWN97779.1"/>
    <property type="molecule type" value="Genomic_DNA"/>
</dbReference>
<gene>
    <name evidence="10" type="ORF">FA09DRAFT_330419</name>
</gene>
<comment type="subcellular location">
    <subcellularLocation>
        <location evidence="1">Cytoplasm</location>
        <location evidence="1">Cytoskeleton</location>
    </subcellularLocation>
</comment>
<dbReference type="AlphaFoldDB" id="A0A316Z851"/>
<accession>A0A316Z851</accession>
<dbReference type="OrthoDB" id="5877028at2759"/>